<dbReference type="Gene3D" id="3.40.50.2000">
    <property type="entry name" value="Glycogen Phosphorylase B"/>
    <property type="match status" value="1"/>
</dbReference>
<dbReference type="EMBL" id="ANOH01000365">
    <property type="protein sequence ID" value="EMI53258.1"/>
    <property type="molecule type" value="Genomic_DNA"/>
</dbReference>
<dbReference type="GO" id="GO:0016757">
    <property type="term" value="F:glycosyltransferase activity"/>
    <property type="evidence" value="ECO:0007669"/>
    <property type="project" value="UniProtKB-ARBA"/>
</dbReference>
<dbReference type="SUPFAM" id="SSF53756">
    <property type="entry name" value="UDP-Glycosyltransferase/glycogen phosphorylase"/>
    <property type="match status" value="1"/>
</dbReference>
<feature type="domain" description="Glycosyltransferase subfamily 4-like N-terminal" evidence="1">
    <location>
        <begin position="6"/>
        <end position="82"/>
    </location>
</feature>
<evidence type="ECO:0000313" key="3">
    <source>
        <dbReference type="Proteomes" id="UP000011885"/>
    </source>
</evidence>
<protein>
    <submittedName>
        <fullName evidence="2">Glycosyltransferase-like protein</fullName>
    </submittedName>
</protein>
<dbReference type="Proteomes" id="UP000011885">
    <property type="component" value="Unassembled WGS sequence"/>
</dbReference>
<evidence type="ECO:0000313" key="2">
    <source>
        <dbReference type="EMBL" id="EMI53258.1"/>
    </source>
</evidence>
<name>M5UB91_9BACT</name>
<keyword evidence="3" id="KW-1185">Reference proteome</keyword>
<sequence>MISKRAAVRSAPLEAVDDFGITDFKIVTRLRELIERYQPAIWHGHDYKSNLLGLMLGRKHPMQMVTTVHGWVQKTWKTPLYYFIG</sequence>
<feature type="non-terminal residue" evidence="2">
    <location>
        <position position="85"/>
    </location>
</feature>
<gene>
    <name evidence="2" type="ORF">RSSM_05309</name>
</gene>
<dbReference type="InterPro" id="IPR028098">
    <property type="entry name" value="Glyco_trans_4-like_N"/>
</dbReference>
<dbReference type="Pfam" id="PF13579">
    <property type="entry name" value="Glyco_trans_4_4"/>
    <property type="match status" value="1"/>
</dbReference>
<evidence type="ECO:0000259" key="1">
    <source>
        <dbReference type="Pfam" id="PF13579"/>
    </source>
</evidence>
<accession>M5UB91</accession>
<reference evidence="2 3" key="1">
    <citation type="journal article" date="2013" name="Mar. Genomics">
        <title>Expression of sulfatases in Rhodopirellula baltica and the diversity of sulfatases in the genus Rhodopirellula.</title>
        <authorList>
            <person name="Wegner C.E."/>
            <person name="Richter-Heitmann T."/>
            <person name="Klindworth A."/>
            <person name="Klockow C."/>
            <person name="Richter M."/>
            <person name="Achstetter T."/>
            <person name="Glockner F.O."/>
            <person name="Harder J."/>
        </authorList>
    </citation>
    <scope>NUCLEOTIDE SEQUENCE [LARGE SCALE GENOMIC DNA]</scope>
    <source>
        <strain evidence="2 3">SM41</strain>
    </source>
</reference>
<organism evidence="2 3">
    <name type="scientific">Rhodopirellula sallentina SM41</name>
    <dbReference type="NCBI Taxonomy" id="1263870"/>
    <lineage>
        <taxon>Bacteria</taxon>
        <taxon>Pseudomonadati</taxon>
        <taxon>Planctomycetota</taxon>
        <taxon>Planctomycetia</taxon>
        <taxon>Pirellulales</taxon>
        <taxon>Pirellulaceae</taxon>
        <taxon>Rhodopirellula</taxon>
    </lineage>
</organism>
<proteinExistence type="predicted"/>
<dbReference type="AlphaFoldDB" id="M5UB91"/>
<comment type="caution">
    <text evidence="2">The sequence shown here is derived from an EMBL/GenBank/DDBJ whole genome shotgun (WGS) entry which is preliminary data.</text>
</comment>
<keyword evidence="2" id="KW-0808">Transferase</keyword>